<dbReference type="EMBL" id="AP014633">
    <property type="protein sequence ID" value="BAP57744.1"/>
    <property type="molecule type" value="Genomic_DNA"/>
</dbReference>
<reference evidence="20 21" key="1">
    <citation type="journal article" date="2014" name="ISME J.">
        <title>Ecophysiology of Thioploca ingrica as revealed by the complete genome sequence supplemented with proteomic evidence.</title>
        <authorList>
            <person name="Kojima H."/>
            <person name="Ogura Y."/>
            <person name="Yamamoto N."/>
            <person name="Togashi T."/>
            <person name="Mori H."/>
            <person name="Watanabe T."/>
            <person name="Nemoto F."/>
            <person name="Kurokawa K."/>
            <person name="Hayashi T."/>
            <person name="Fukui M."/>
        </authorList>
    </citation>
    <scope>NUCLEOTIDE SEQUENCE [LARGE SCALE GENOMIC DNA]</scope>
</reference>
<feature type="domain" description="Response regulatory" evidence="16">
    <location>
        <begin position="1186"/>
        <end position="1302"/>
    </location>
</feature>
<dbReference type="HOGENOM" id="CLU_254848_0_0_6"/>
<evidence type="ECO:0000256" key="5">
    <source>
        <dbReference type="ARBA" id="ARBA00022679"/>
    </source>
</evidence>
<dbReference type="SUPFAM" id="SSF55874">
    <property type="entry name" value="ATPase domain of HSP90 chaperone/DNA topoisomerase II/histidine kinase"/>
    <property type="match status" value="1"/>
</dbReference>
<comment type="subcellular location">
    <subcellularLocation>
        <location evidence="2">Membrane</location>
    </subcellularLocation>
</comment>
<dbReference type="SMART" id="SM00448">
    <property type="entry name" value="REC"/>
    <property type="match status" value="1"/>
</dbReference>
<keyword evidence="21" id="KW-1185">Reference proteome</keyword>
<name>A0A090AJS5_9GAMM</name>
<feature type="domain" description="Histidine kinase" evidence="15">
    <location>
        <begin position="947"/>
        <end position="1163"/>
    </location>
</feature>
<evidence type="ECO:0000256" key="12">
    <source>
        <dbReference type="PROSITE-ProRule" id="PRU00169"/>
    </source>
</evidence>
<dbReference type="PROSITE" id="PS50885">
    <property type="entry name" value="HAMP"/>
    <property type="match status" value="1"/>
</dbReference>
<evidence type="ECO:0000259" key="19">
    <source>
        <dbReference type="PROSITE" id="PS50885"/>
    </source>
</evidence>
<dbReference type="SMART" id="SM00387">
    <property type="entry name" value="HATPase_c"/>
    <property type="match status" value="1"/>
</dbReference>
<dbReference type="InterPro" id="IPR000700">
    <property type="entry name" value="PAS-assoc_C"/>
</dbReference>
<dbReference type="Pfam" id="PF00072">
    <property type="entry name" value="Response_reg"/>
    <property type="match status" value="1"/>
</dbReference>
<dbReference type="InterPro" id="IPR011006">
    <property type="entry name" value="CheY-like_superfamily"/>
</dbReference>
<dbReference type="PRINTS" id="PR00344">
    <property type="entry name" value="BCTRLSENSOR"/>
</dbReference>
<keyword evidence="14" id="KW-1133">Transmembrane helix</keyword>
<evidence type="ECO:0000313" key="20">
    <source>
        <dbReference type="EMBL" id="BAP57744.1"/>
    </source>
</evidence>
<evidence type="ECO:0000256" key="6">
    <source>
        <dbReference type="ARBA" id="ARBA00022741"/>
    </source>
</evidence>
<keyword evidence="9" id="KW-0902">Two-component regulatory system</keyword>
<dbReference type="PROSITE" id="PS50112">
    <property type="entry name" value="PAS"/>
    <property type="match status" value="4"/>
</dbReference>
<dbReference type="InterPro" id="IPR036890">
    <property type="entry name" value="HATPase_C_sf"/>
</dbReference>
<dbReference type="GO" id="GO:0005524">
    <property type="term" value="F:ATP binding"/>
    <property type="evidence" value="ECO:0007669"/>
    <property type="project" value="UniProtKB-KW"/>
</dbReference>
<evidence type="ECO:0000256" key="8">
    <source>
        <dbReference type="ARBA" id="ARBA00022840"/>
    </source>
</evidence>
<feature type="domain" description="PAS" evidence="17">
    <location>
        <begin position="803"/>
        <end position="873"/>
    </location>
</feature>
<evidence type="ECO:0000256" key="13">
    <source>
        <dbReference type="SAM" id="Coils"/>
    </source>
</evidence>
<dbReference type="Gene3D" id="3.30.565.10">
    <property type="entry name" value="Histidine kinase-like ATPase, C-terminal domain"/>
    <property type="match status" value="1"/>
</dbReference>
<dbReference type="InterPro" id="IPR003661">
    <property type="entry name" value="HisK_dim/P_dom"/>
</dbReference>
<sequence length="1392" mass="161410">MQDTTMKLQTKILLIVLPLILTAIFGLGLWSSQQARNSLYGETIHYLELIVKIYAVHLQRWYRLSKVLNLEHIELARRQYHQRVMKEIEEETASTKTIRPNLFVLHGEGYPLFSSQTSDLTQLTPWKSLAQQIVAKNSSELFSGYFPQQQVLYVAYRFEPWNWVIFCTVPEREVTSAANIIYRTTFSVATLYALGTIVLMLFLSHYYLLLPIATLKTAASNIALQQPLIDIPLYRNDELGQLARDMENMSIAIATYRNQLNEYNSKLEHEITERNQAQAALKQQKEILQTIVDNIPIMIGLHDAQGQIQWINHEWERVWDCGLEDLKGKDLLKEFYPDQNDAQRVLDYLTLSNPRWCDFKQISPIGRTLDVSWIHTRLSSGDIISFGQDITERKQAERLLKVYNQTLEHEVLKRTRALRQSEEQFRTLTQTTTAGILISNRGKIIYSNPAAQEFLGYTEEQLMNMNGFDIIHPDFRHLAIQWETEPSHNQVAILHYDLKFIRPDGAERWGNLSVAPFKMNLEPTKLITFIDITEHKRTEAALRTTTEQLSLILEQLPIVPYTCEPEGYFVATYMGPTAKTVTGYDPENFTRDSQFWLAHLHPQDKNNILSEIGNLFVKGYHQHEYRWQVADGSYKWFLDTLRLVNSPENKKKYIIGAWFDITERKQMEQALRESEERFNLAMRGTNEGLWDWNLETNQMYYSPRWKQMLGFTEEEMSNQLQEFTSRLHPDDVEKISITITAYLEKKQTTYEVTFRMQHKQGYYIWILTRGIGIWDSQGTPLRMIGTHMDLTLQKQAEEALRHSEERLRRYFEQPFIGMATSSLSQGLIQVNDKFCQMLGYSREELCHMDWAELTHPGDIAADIEQFKRVITREINHYTLDKRYIRKDGQTIYASIAFDCIRDVDGNVDHFVVLVQDITERKQFEIRLQKAKEAAEVANRAKSQFLANMSHELRTPLNGILGYTQILLRHKELNSKQREGLEIIQRSGEYLLTLISDILDLSKIEAGKLTDEPIEFNFTEFLQSIVDLMKMRAEQKDLQFQYEPLSTLPTFVHADEKKLRQVLLNLLSNAVKFTQQGQIYFQVSYSNNQANFVVRDTGRGIGAADLTEIFKPFQQAGDQREQIEGTGLGLSISKRLVEIMGGQLFVESQMEQGSTFWFEIKLPEVQGMVTQPPVSPTIIGYEGNPRQILIVDDQWENRSILVHLLDSVGFSLLEANQGKQALRLAYKHLPDAILTDLRMPEMDGFELIRRVRRSAKLNSIVVIAISATVSEQYQYESLTAGFQAFITKPIHTEHLFKTLKKHLQLNWIYKDYQPTLPLNLTSGSDREELVGPSPPESVTLYELMMTGNVRQTSAHAMQLAQQDEKLKPFAERVQFLAKNYEIAKLENLIKHYL</sequence>
<feature type="domain" description="PAS" evidence="17">
    <location>
        <begin position="421"/>
        <end position="474"/>
    </location>
</feature>
<dbReference type="InterPro" id="IPR001789">
    <property type="entry name" value="Sig_transdc_resp-reg_receiver"/>
</dbReference>
<dbReference type="EC" id="2.7.13.3" evidence="3"/>
<feature type="domain" description="PAS" evidence="17">
    <location>
        <begin position="674"/>
        <end position="746"/>
    </location>
</feature>
<dbReference type="Gene3D" id="3.40.50.2300">
    <property type="match status" value="1"/>
</dbReference>
<evidence type="ECO:0000256" key="9">
    <source>
        <dbReference type="ARBA" id="ARBA00023012"/>
    </source>
</evidence>
<keyword evidence="4 12" id="KW-0597">Phosphoprotein</keyword>
<dbReference type="Gene3D" id="6.10.340.10">
    <property type="match status" value="1"/>
</dbReference>
<comment type="catalytic activity">
    <reaction evidence="1">
        <text>ATP + protein L-histidine = ADP + protein N-phospho-L-histidine.</text>
        <dbReference type="EC" id="2.7.13.3"/>
    </reaction>
</comment>
<dbReference type="InterPro" id="IPR003594">
    <property type="entry name" value="HATPase_dom"/>
</dbReference>
<dbReference type="SMART" id="SM00388">
    <property type="entry name" value="HisKA"/>
    <property type="match status" value="1"/>
</dbReference>
<dbReference type="Proteomes" id="UP000031623">
    <property type="component" value="Chromosome"/>
</dbReference>
<dbReference type="OrthoDB" id="5620463at2"/>
<dbReference type="SMART" id="SM00086">
    <property type="entry name" value="PAC"/>
    <property type="match status" value="4"/>
</dbReference>
<dbReference type="PANTHER" id="PTHR43047:SF64">
    <property type="entry name" value="HISTIDINE KINASE CONTAINING CHEY-HOMOLOGOUS RECEIVER DOMAIN AND PAS DOMAIN-RELATED"/>
    <property type="match status" value="1"/>
</dbReference>
<dbReference type="Pfam" id="PF13188">
    <property type="entry name" value="PAS_8"/>
    <property type="match status" value="1"/>
</dbReference>
<protein>
    <recommendedName>
        <fullName evidence="3">histidine kinase</fullName>
        <ecNumber evidence="3">2.7.13.3</ecNumber>
    </recommendedName>
</protein>
<evidence type="ECO:0000256" key="10">
    <source>
        <dbReference type="ARBA" id="ARBA00023136"/>
    </source>
</evidence>
<dbReference type="InterPro" id="IPR035965">
    <property type="entry name" value="PAS-like_dom_sf"/>
</dbReference>
<dbReference type="Pfam" id="PF13426">
    <property type="entry name" value="PAS_9"/>
    <property type="match status" value="2"/>
</dbReference>
<dbReference type="InterPro" id="IPR003660">
    <property type="entry name" value="HAMP_dom"/>
</dbReference>
<feature type="domain" description="PAC" evidence="18">
    <location>
        <begin position="877"/>
        <end position="929"/>
    </location>
</feature>
<dbReference type="STRING" id="40754.THII_3447"/>
<evidence type="ECO:0000256" key="4">
    <source>
        <dbReference type="ARBA" id="ARBA00022553"/>
    </source>
</evidence>
<dbReference type="Pfam" id="PF00512">
    <property type="entry name" value="HisKA"/>
    <property type="match status" value="1"/>
</dbReference>
<evidence type="ECO:0000259" key="15">
    <source>
        <dbReference type="PROSITE" id="PS50109"/>
    </source>
</evidence>
<dbReference type="InterPro" id="IPR005467">
    <property type="entry name" value="His_kinase_dom"/>
</dbReference>
<gene>
    <name evidence="20" type="ORF">THII_3447</name>
</gene>
<keyword evidence="5" id="KW-0808">Transferase</keyword>
<dbReference type="GO" id="GO:0016020">
    <property type="term" value="C:membrane"/>
    <property type="evidence" value="ECO:0007669"/>
    <property type="project" value="UniProtKB-SubCell"/>
</dbReference>
<feature type="domain" description="PAC" evidence="18">
    <location>
        <begin position="494"/>
        <end position="544"/>
    </location>
</feature>
<dbReference type="InterPro" id="IPR004358">
    <property type="entry name" value="Sig_transdc_His_kin-like_C"/>
</dbReference>
<evidence type="ECO:0000256" key="14">
    <source>
        <dbReference type="SAM" id="Phobius"/>
    </source>
</evidence>
<evidence type="ECO:0000256" key="3">
    <source>
        <dbReference type="ARBA" id="ARBA00012438"/>
    </source>
</evidence>
<keyword evidence="6" id="KW-0547">Nucleotide-binding</keyword>
<dbReference type="SUPFAM" id="SSF47384">
    <property type="entry name" value="Homodimeric domain of signal transducing histidine kinase"/>
    <property type="match status" value="1"/>
</dbReference>
<dbReference type="Gene3D" id="1.10.287.130">
    <property type="match status" value="1"/>
</dbReference>
<dbReference type="SMART" id="SM00091">
    <property type="entry name" value="PAS"/>
    <property type="match status" value="5"/>
</dbReference>
<keyword evidence="11" id="KW-0131">Cell cycle</keyword>
<evidence type="ECO:0000256" key="1">
    <source>
        <dbReference type="ARBA" id="ARBA00000085"/>
    </source>
</evidence>
<dbReference type="SMART" id="SM00304">
    <property type="entry name" value="HAMP"/>
    <property type="match status" value="1"/>
</dbReference>
<dbReference type="CDD" id="cd16922">
    <property type="entry name" value="HATPase_EvgS-ArcB-TorS-like"/>
    <property type="match status" value="1"/>
</dbReference>
<dbReference type="Pfam" id="PF02518">
    <property type="entry name" value="HATPase_c"/>
    <property type="match status" value="1"/>
</dbReference>
<dbReference type="SUPFAM" id="SSF52172">
    <property type="entry name" value="CheY-like"/>
    <property type="match status" value="1"/>
</dbReference>
<dbReference type="PANTHER" id="PTHR43047">
    <property type="entry name" value="TWO-COMPONENT HISTIDINE PROTEIN KINASE"/>
    <property type="match status" value="1"/>
</dbReference>
<keyword evidence="10 14" id="KW-0472">Membrane</keyword>
<feature type="modified residue" description="4-aspartylphosphate" evidence="12">
    <location>
        <position position="1235"/>
    </location>
</feature>
<dbReference type="FunFam" id="1.10.287.130:FF:000038">
    <property type="entry name" value="Sensory transduction histidine kinase"/>
    <property type="match status" value="1"/>
</dbReference>
<dbReference type="InterPro" id="IPR000014">
    <property type="entry name" value="PAS"/>
</dbReference>
<evidence type="ECO:0000259" key="18">
    <source>
        <dbReference type="PROSITE" id="PS50113"/>
    </source>
</evidence>
<evidence type="ECO:0000259" key="16">
    <source>
        <dbReference type="PROSITE" id="PS50110"/>
    </source>
</evidence>
<dbReference type="Gene3D" id="3.30.450.20">
    <property type="entry name" value="PAS domain"/>
    <property type="match status" value="5"/>
</dbReference>
<feature type="transmembrane region" description="Helical" evidence="14">
    <location>
        <begin position="43"/>
        <end position="62"/>
    </location>
</feature>
<evidence type="ECO:0000256" key="7">
    <source>
        <dbReference type="ARBA" id="ARBA00022777"/>
    </source>
</evidence>
<dbReference type="InterPro" id="IPR036097">
    <property type="entry name" value="HisK_dim/P_sf"/>
</dbReference>
<feature type="domain" description="PAC" evidence="18">
    <location>
        <begin position="750"/>
        <end position="802"/>
    </location>
</feature>
<dbReference type="SUPFAM" id="SSF55785">
    <property type="entry name" value="PYP-like sensor domain (PAS domain)"/>
    <property type="match status" value="5"/>
</dbReference>
<dbReference type="PROSITE" id="PS50113">
    <property type="entry name" value="PAC"/>
    <property type="match status" value="4"/>
</dbReference>
<feature type="transmembrane region" description="Helical" evidence="14">
    <location>
        <begin position="12"/>
        <end position="31"/>
    </location>
</feature>
<keyword evidence="7" id="KW-0418">Kinase</keyword>
<dbReference type="InterPro" id="IPR001610">
    <property type="entry name" value="PAC"/>
</dbReference>
<dbReference type="NCBIfam" id="TIGR00229">
    <property type="entry name" value="sensory_box"/>
    <property type="match status" value="5"/>
</dbReference>
<keyword evidence="14" id="KW-0812">Transmembrane</keyword>
<dbReference type="GO" id="GO:0000155">
    <property type="term" value="F:phosphorelay sensor kinase activity"/>
    <property type="evidence" value="ECO:0007669"/>
    <property type="project" value="InterPro"/>
</dbReference>
<dbReference type="CDD" id="cd00130">
    <property type="entry name" value="PAS"/>
    <property type="match status" value="5"/>
</dbReference>
<dbReference type="FunFam" id="3.30.565.10:FF:000010">
    <property type="entry name" value="Sensor histidine kinase RcsC"/>
    <property type="match status" value="1"/>
</dbReference>
<dbReference type="KEGG" id="tig:THII_3447"/>
<evidence type="ECO:0000313" key="21">
    <source>
        <dbReference type="Proteomes" id="UP000031623"/>
    </source>
</evidence>
<feature type="transmembrane region" description="Helical" evidence="14">
    <location>
        <begin position="189"/>
        <end position="208"/>
    </location>
</feature>
<accession>A0A090AJS5</accession>
<feature type="domain" description="PAC" evidence="18">
    <location>
        <begin position="621"/>
        <end position="673"/>
    </location>
</feature>
<evidence type="ECO:0000259" key="17">
    <source>
        <dbReference type="PROSITE" id="PS50112"/>
    </source>
</evidence>
<organism evidence="20 21">
    <name type="scientific">Thioploca ingrica</name>
    <dbReference type="NCBI Taxonomy" id="40754"/>
    <lineage>
        <taxon>Bacteria</taxon>
        <taxon>Pseudomonadati</taxon>
        <taxon>Pseudomonadota</taxon>
        <taxon>Gammaproteobacteria</taxon>
        <taxon>Thiotrichales</taxon>
        <taxon>Thiotrichaceae</taxon>
        <taxon>Thioploca</taxon>
    </lineage>
</organism>
<feature type="domain" description="HAMP" evidence="19">
    <location>
        <begin position="206"/>
        <end position="258"/>
    </location>
</feature>
<evidence type="ECO:0000256" key="2">
    <source>
        <dbReference type="ARBA" id="ARBA00004370"/>
    </source>
</evidence>
<feature type="domain" description="PAS" evidence="17">
    <location>
        <begin position="545"/>
        <end position="619"/>
    </location>
</feature>
<proteinExistence type="predicted"/>
<keyword evidence="8" id="KW-0067">ATP-binding</keyword>
<dbReference type="Pfam" id="PF08447">
    <property type="entry name" value="PAS_3"/>
    <property type="match status" value="2"/>
</dbReference>
<feature type="coiled-coil region" evidence="13">
    <location>
        <begin position="246"/>
        <end position="280"/>
    </location>
</feature>
<evidence type="ECO:0000256" key="11">
    <source>
        <dbReference type="ARBA" id="ARBA00023306"/>
    </source>
</evidence>
<dbReference type="InterPro" id="IPR013655">
    <property type="entry name" value="PAS_fold_3"/>
</dbReference>
<keyword evidence="13" id="KW-0175">Coiled coil</keyword>
<dbReference type="CDD" id="cd00082">
    <property type="entry name" value="HisKA"/>
    <property type="match status" value="1"/>
</dbReference>
<dbReference type="CDD" id="cd06225">
    <property type="entry name" value="HAMP"/>
    <property type="match status" value="1"/>
</dbReference>
<dbReference type="PROSITE" id="PS50109">
    <property type="entry name" value="HIS_KIN"/>
    <property type="match status" value="1"/>
</dbReference>
<dbReference type="PROSITE" id="PS50110">
    <property type="entry name" value="RESPONSE_REGULATORY"/>
    <property type="match status" value="1"/>
</dbReference>